<dbReference type="Pfam" id="PF21001">
    <property type="entry name" value="YqiJ_N"/>
    <property type="match status" value="1"/>
</dbReference>
<feature type="transmembrane region" description="Helical" evidence="1">
    <location>
        <begin position="84"/>
        <end position="106"/>
    </location>
</feature>
<comment type="caution">
    <text evidence="3">The sequence shown here is derived from an EMBL/GenBank/DDBJ whole genome shotgun (WGS) entry which is preliminary data.</text>
</comment>
<name>A0A932CQQ3_UNCTE</name>
<keyword evidence="1" id="KW-0472">Membrane</keyword>
<protein>
    <submittedName>
        <fullName evidence="3">DUF1449 family protein</fullName>
    </submittedName>
</protein>
<dbReference type="AlphaFoldDB" id="A0A932CQQ3"/>
<evidence type="ECO:0000259" key="2">
    <source>
        <dbReference type="Pfam" id="PF21001"/>
    </source>
</evidence>
<dbReference type="Proteomes" id="UP000769766">
    <property type="component" value="Unassembled WGS sequence"/>
</dbReference>
<keyword evidence="1" id="KW-1133">Transmembrane helix</keyword>
<evidence type="ECO:0000313" key="3">
    <source>
        <dbReference type="EMBL" id="MBI2877713.1"/>
    </source>
</evidence>
<reference evidence="3" key="1">
    <citation type="submission" date="2020-07" db="EMBL/GenBank/DDBJ databases">
        <title>Huge and variable diversity of episymbiotic CPR bacteria and DPANN archaea in groundwater ecosystems.</title>
        <authorList>
            <person name="He C.Y."/>
            <person name="Keren R."/>
            <person name="Whittaker M."/>
            <person name="Farag I.F."/>
            <person name="Doudna J."/>
            <person name="Cate J.H.D."/>
            <person name="Banfield J.F."/>
        </authorList>
    </citation>
    <scope>NUCLEOTIDE SEQUENCE</scope>
    <source>
        <strain evidence="3">NC_groundwater_672_Ag_B-0.1um_62_36</strain>
    </source>
</reference>
<dbReference type="EMBL" id="JACPRF010000382">
    <property type="protein sequence ID" value="MBI2877713.1"/>
    <property type="molecule type" value="Genomic_DNA"/>
</dbReference>
<organism evidence="3 4">
    <name type="scientific">Tectimicrobiota bacterium</name>
    <dbReference type="NCBI Taxonomy" id="2528274"/>
    <lineage>
        <taxon>Bacteria</taxon>
        <taxon>Pseudomonadati</taxon>
        <taxon>Nitrospinota/Tectimicrobiota group</taxon>
        <taxon>Candidatus Tectimicrobiota</taxon>
    </lineage>
</organism>
<dbReference type="InterPro" id="IPR048376">
    <property type="entry name" value="YqiJ_N"/>
</dbReference>
<feature type="transmembrane region" description="Helical" evidence="1">
    <location>
        <begin position="6"/>
        <end position="27"/>
    </location>
</feature>
<evidence type="ECO:0000256" key="1">
    <source>
        <dbReference type="SAM" id="Phobius"/>
    </source>
</evidence>
<feature type="transmembrane region" description="Helical" evidence="1">
    <location>
        <begin position="112"/>
        <end position="131"/>
    </location>
</feature>
<evidence type="ECO:0000313" key="4">
    <source>
        <dbReference type="Proteomes" id="UP000769766"/>
    </source>
</evidence>
<feature type="domain" description="Inner membrane protein YqiJ N-terminal" evidence="2">
    <location>
        <begin position="20"/>
        <end position="112"/>
    </location>
</feature>
<gene>
    <name evidence="3" type="ORF">HYY20_12610</name>
</gene>
<accession>A0A932CQQ3</accession>
<sequence length="222" mass="23629">MEFLAWWNLIFLLPGSVGILLALLAALGVGDDHGPDVDAHVDTVAIETEVEADLEADHEADVHHGGGGLLADLLSLLGVGQVPLGILLTMLCLLFGFIGFGVNQLLAGLLPVWGFVPISLGAAALGSLFLTGSLARVVSRFLPAEESYVTSFEALAGQTGKVVLLCSPTEGYAQVRDRYGNLQEVHCQSLEGRPLQKGQPILIVEVQPQERICLVVENDLER</sequence>
<proteinExistence type="predicted"/>
<keyword evidence="1" id="KW-0812">Transmembrane</keyword>